<keyword evidence="7" id="KW-1185">Reference proteome</keyword>
<sequence length="620" mass="67955">LLPHLSLFLSFSTPPSLSLSLLLYSPISLSFSPSLLPISLYLLYSPHLSLLLYSPSLFLSSTPLISLLLYSPISLSFSPSLLPHLSFSPLLLYSPSLSLSLLYSPHLSPSLLPHLSLSLLFYSPISLSLLYSPHLSPSLLPSSLTFSTPLISLFLSSTPLTSLLLYSPHLSLLLYSPTSLSFSTPHLSLSLLLYSPISLFLFFSTPPSLSLSLLLYSPISLYLLYSPHLSLLLWSPISLFLSFSTPPISLSLLYSPISLSFSTPPSLSLSLLYSPHLSPSLLPSSLSFSPLLPSSLSFSTPPSLFLSSTPPSLSPSLLPHLSLPPLPVFLSEMGSYDVLCRQMSDELNAVVVSVEYRLAPEVHFPVQYEDCLAAAKHFLEPGILGKLSVDPQRVAVSGDSAGGNLAAAVAQQISVDDSVSVKFSVQALIYPVLQGLDLNTPSYQQNHNMPMLHRSMMARFWLLYLGVDTSLHPLLLSPSFLHHPSIPPSLRSHLNWTTLLPAKHIKHYKPVGMEMGSQEVTGQEGDLLSGLLDVRAAPLMAEQGVLGRTPRAYIVTCEYDVLRDDGLMYSRRLQDAGVAVSSHHYDDGFHGALSFAHWPFFFDVGERMIRGYMDWLQENL</sequence>
<accession>A0AAZ3S6Z6</accession>
<dbReference type="InterPro" id="IPR033140">
    <property type="entry name" value="Lipase_GDXG_put_SER_AS"/>
</dbReference>
<feature type="domain" description="Alpha/beta hydrolase fold-3" evidence="5">
    <location>
        <begin position="532"/>
        <end position="592"/>
    </location>
</feature>
<feature type="active site" evidence="3">
    <location>
        <position position="400"/>
    </location>
</feature>
<keyword evidence="2" id="KW-0378">Hydrolase</keyword>
<dbReference type="PANTHER" id="PTHR48081:SF29">
    <property type="entry name" value="NEUTRAL CHOLESTEROL ESTER HYDROLASE 1"/>
    <property type="match status" value="1"/>
</dbReference>
<dbReference type="Pfam" id="PF07859">
    <property type="entry name" value="Abhydrolase_3"/>
    <property type="match status" value="2"/>
</dbReference>
<evidence type="ECO:0000256" key="2">
    <source>
        <dbReference type="ARBA" id="ARBA00022801"/>
    </source>
</evidence>
<reference evidence="7" key="1">
    <citation type="journal article" date="2018" name="PLoS ONE">
        <title>Chinook salmon (Oncorhynchus tshawytscha) genome and transcriptome.</title>
        <authorList>
            <person name="Christensen K.A."/>
            <person name="Leong J.S."/>
            <person name="Sakhrani D."/>
            <person name="Biagi C.A."/>
            <person name="Minkley D.R."/>
            <person name="Withler R.E."/>
            <person name="Rondeau E.B."/>
            <person name="Koop B.F."/>
            <person name="Devlin R.H."/>
        </authorList>
    </citation>
    <scope>NUCLEOTIDE SEQUENCE [LARGE SCALE GENOMIC DNA]</scope>
</reference>
<dbReference type="PANTHER" id="PTHR48081">
    <property type="entry name" value="AB HYDROLASE SUPERFAMILY PROTEIN C4A8.06C"/>
    <property type="match status" value="1"/>
</dbReference>
<proteinExistence type="inferred from homology"/>
<reference evidence="6" key="2">
    <citation type="submission" date="2025-08" db="UniProtKB">
        <authorList>
            <consortium name="Ensembl"/>
        </authorList>
    </citation>
    <scope>IDENTIFICATION</scope>
</reference>
<feature type="transmembrane region" description="Helical" evidence="4">
    <location>
        <begin position="231"/>
        <end position="254"/>
    </location>
</feature>
<feature type="transmembrane region" description="Helical" evidence="4">
    <location>
        <begin position="82"/>
        <end position="103"/>
    </location>
</feature>
<keyword evidence="4" id="KW-0472">Membrane</keyword>
<feature type="transmembrane region" description="Helical" evidence="4">
    <location>
        <begin position="50"/>
        <end position="70"/>
    </location>
</feature>
<feature type="transmembrane region" description="Helical" evidence="4">
    <location>
        <begin position="21"/>
        <end position="44"/>
    </location>
</feature>
<dbReference type="Gene3D" id="3.40.50.1820">
    <property type="entry name" value="alpha/beta hydrolase"/>
    <property type="match status" value="1"/>
</dbReference>
<dbReference type="GO" id="GO:0016787">
    <property type="term" value="F:hydrolase activity"/>
    <property type="evidence" value="ECO:0007669"/>
    <property type="project" value="UniProtKB-KW"/>
</dbReference>
<evidence type="ECO:0000313" key="7">
    <source>
        <dbReference type="Proteomes" id="UP000694402"/>
    </source>
</evidence>
<dbReference type="Ensembl" id="ENSOTST00005148029.1">
    <property type="protein sequence ID" value="ENSOTSP00005148886.1"/>
    <property type="gene ID" value="ENSOTSG00005078467.1"/>
</dbReference>
<evidence type="ECO:0000256" key="4">
    <source>
        <dbReference type="SAM" id="Phobius"/>
    </source>
</evidence>
<gene>
    <name evidence="6" type="primary">LOC112241069</name>
</gene>
<dbReference type="InterPro" id="IPR029058">
    <property type="entry name" value="AB_hydrolase_fold"/>
</dbReference>
<dbReference type="GeneTree" id="ENSGT00940000156699"/>
<organism evidence="6 7">
    <name type="scientific">Oncorhynchus tshawytscha</name>
    <name type="common">Chinook salmon</name>
    <name type="synonym">Salmo tshawytscha</name>
    <dbReference type="NCBI Taxonomy" id="74940"/>
    <lineage>
        <taxon>Eukaryota</taxon>
        <taxon>Metazoa</taxon>
        <taxon>Chordata</taxon>
        <taxon>Craniata</taxon>
        <taxon>Vertebrata</taxon>
        <taxon>Euteleostomi</taxon>
        <taxon>Actinopterygii</taxon>
        <taxon>Neopterygii</taxon>
        <taxon>Teleostei</taxon>
        <taxon>Protacanthopterygii</taxon>
        <taxon>Salmoniformes</taxon>
        <taxon>Salmonidae</taxon>
        <taxon>Salmoninae</taxon>
        <taxon>Oncorhynchus</taxon>
    </lineage>
</organism>
<dbReference type="PROSITE" id="PS01174">
    <property type="entry name" value="LIPASE_GDXG_SER"/>
    <property type="match status" value="1"/>
</dbReference>
<dbReference type="Proteomes" id="UP000694402">
    <property type="component" value="Unassembled WGS sequence"/>
</dbReference>
<dbReference type="InterPro" id="IPR050300">
    <property type="entry name" value="GDXG_lipolytic_enzyme"/>
</dbReference>
<evidence type="ECO:0000313" key="6">
    <source>
        <dbReference type="Ensembl" id="ENSOTSP00005148886.1"/>
    </source>
</evidence>
<dbReference type="AlphaFoldDB" id="A0AAZ3S6Z6"/>
<feature type="transmembrane region" description="Helical" evidence="4">
    <location>
        <begin position="186"/>
        <end position="203"/>
    </location>
</feature>
<name>A0AAZ3S6Z6_ONCTS</name>
<dbReference type="SUPFAM" id="SSF53474">
    <property type="entry name" value="alpha/beta-Hydrolases"/>
    <property type="match status" value="1"/>
</dbReference>
<dbReference type="InterPro" id="IPR013094">
    <property type="entry name" value="AB_hydrolase_3"/>
</dbReference>
<protein>
    <recommendedName>
        <fullName evidence="5">Alpha/beta hydrolase fold-3 domain-containing protein</fullName>
    </recommendedName>
</protein>
<reference evidence="6" key="3">
    <citation type="submission" date="2025-09" db="UniProtKB">
        <authorList>
            <consortium name="Ensembl"/>
        </authorList>
    </citation>
    <scope>IDENTIFICATION</scope>
</reference>
<comment type="similarity">
    <text evidence="1">Belongs to the 'GDXG' lipolytic enzyme family.</text>
</comment>
<keyword evidence="4" id="KW-0812">Transmembrane</keyword>
<evidence type="ECO:0000256" key="1">
    <source>
        <dbReference type="ARBA" id="ARBA00010515"/>
    </source>
</evidence>
<feature type="transmembrane region" description="Helical" evidence="4">
    <location>
        <begin position="115"/>
        <end position="132"/>
    </location>
</feature>
<evidence type="ECO:0000256" key="3">
    <source>
        <dbReference type="PROSITE-ProRule" id="PRU10038"/>
    </source>
</evidence>
<keyword evidence="4" id="KW-1133">Transmembrane helix</keyword>
<evidence type="ECO:0000259" key="5">
    <source>
        <dbReference type="Pfam" id="PF07859"/>
    </source>
</evidence>
<feature type="domain" description="Alpha/beta hydrolase fold-3" evidence="5">
    <location>
        <begin position="332"/>
        <end position="480"/>
    </location>
</feature>